<evidence type="ECO:0000313" key="8">
    <source>
        <dbReference type="EMBL" id="ASS37835.1"/>
    </source>
</evidence>
<feature type="transmembrane region" description="Helical" evidence="6">
    <location>
        <begin position="252"/>
        <end position="273"/>
    </location>
</feature>
<dbReference type="InterPro" id="IPR026022">
    <property type="entry name" value="PhoU_dom"/>
</dbReference>
<evidence type="ECO:0000256" key="5">
    <source>
        <dbReference type="ARBA" id="ARBA00023136"/>
    </source>
</evidence>
<dbReference type="PANTHER" id="PTHR10010">
    <property type="entry name" value="SOLUTE CARRIER FAMILY 34 SODIUM PHOSPHATE , MEMBER 2-RELATED"/>
    <property type="match status" value="1"/>
</dbReference>
<comment type="subcellular location">
    <subcellularLocation>
        <location evidence="1">Cell membrane</location>
        <topology evidence="1">Multi-pass membrane protein</topology>
    </subcellularLocation>
</comment>
<dbReference type="NCBIfam" id="NF037997">
    <property type="entry name" value="Na_Pi_symport"/>
    <property type="match status" value="1"/>
</dbReference>
<dbReference type="RefSeq" id="WP_094234065.1">
    <property type="nucleotide sequence ID" value="NZ_CP016199.1"/>
</dbReference>
<reference evidence="9" key="1">
    <citation type="submission" date="2016-05" db="EMBL/GenBank/DDBJ databases">
        <authorList>
            <person name="Holder M.E."/>
            <person name="Ajami N.J."/>
            <person name="Petrosino J.F."/>
        </authorList>
    </citation>
    <scope>NUCLEOTIDE SEQUENCE [LARGE SCALE GENOMIC DNA]</scope>
    <source>
        <strain evidence="9">ATCC 700696</strain>
    </source>
</reference>
<organism evidence="8 9">
    <name type="scientific">Mogibacterium pumilum</name>
    <dbReference type="NCBI Taxonomy" id="86332"/>
    <lineage>
        <taxon>Bacteria</taxon>
        <taxon>Bacillati</taxon>
        <taxon>Bacillota</taxon>
        <taxon>Clostridia</taxon>
        <taxon>Peptostreptococcales</taxon>
        <taxon>Anaerovoracaceae</taxon>
        <taxon>Mogibacterium</taxon>
    </lineage>
</organism>
<feature type="domain" description="PhoU" evidence="7">
    <location>
        <begin position="354"/>
        <end position="440"/>
    </location>
</feature>
<accession>A0A223ASD4</accession>
<dbReference type="EMBL" id="CP016199">
    <property type="protein sequence ID" value="ASS37835.1"/>
    <property type="molecule type" value="Genomic_DNA"/>
</dbReference>
<dbReference type="Pfam" id="PF02690">
    <property type="entry name" value="Na_Pi_cotrans"/>
    <property type="match status" value="1"/>
</dbReference>
<gene>
    <name evidence="8" type="ORF">AXF17_04805</name>
</gene>
<name>A0A223ASD4_9FIRM</name>
<dbReference type="Gene3D" id="1.20.58.220">
    <property type="entry name" value="Phosphate transport system protein phou homolog 2, domain 2"/>
    <property type="match status" value="1"/>
</dbReference>
<evidence type="ECO:0000256" key="6">
    <source>
        <dbReference type="SAM" id="Phobius"/>
    </source>
</evidence>
<evidence type="ECO:0000256" key="3">
    <source>
        <dbReference type="ARBA" id="ARBA00022692"/>
    </source>
</evidence>
<keyword evidence="2" id="KW-1003">Cell membrane</keyword>
<feature type="transmembrane region" description="Helical" evidence="6">
    <location>
        <begin position="121"/>
        <end position="136"/>
    </location>
</feature>
<dbReference type="GO" id="GO:0005436">
    <property type="term" value="F:sodium:phosphate symporter activity"/>
    <property type="evidence" value="ECO:0007669"/>
    <property type="project" value="InterPro"/>
</dbReference>
<feature type="transmembrane region" description="Helical" evidence="6">
    <location>
        <begin position="50"/>
        <end position="73"/>
    </location>
</feature>
<dbReference type="AlphaFoldDB" id="A0A223ASD4"/>
<evidence type="ECO:0000256" key="1">
    <source>
        <dbReference type="ARBA" id="ARBA00004651"/>
    </source>
</evidence>
<dbReference type="SUPFAM" id="SSF109755">
    <property type="entry name" value="PhoU-like"/>
    <property type="match status" value="1"/>
</dbReference>
<proteinExistence type="predicted"/>
<keyword evidence="9" id="KW-1185">Reference proteome</keyword>
<dbReference type="InterPro" id="IPR003841">
    <property type="entry name" value="Na/Pi_transpt"/>
</dbReference>
<dbReference type="PANTHER" id="PTHR10010:SF46">
    <property type="entry name" value="SODIUM-DEPENDENT PHOSPHATE TRANSPORT PROTEIN 2B"/>
    <property type="match status" value="1"/>
</dbReference>
<evidence type="ECO:0000256" key="4">
    <source>
        <dbReference type="ARBA" id="ARBA00022989"/>
    </source>
</evidence>
<feature type="transmembrane region" description="Helical" evidence="6">
    <location>
        <begin position="293"/>
        <end position="311"/>
    </location>
</feature>
<dbReference type="OrthoDB" id="9763003at2"/>
<feature type="transmembrane region" description="Helical" evidence="6">
    <location>
        <begin position="186"/>
        <end position="212"/>
    </location>
</feature>
<evidence type="ECO:0000313" key="9">
    <source>
        <dbReference type="Proteomes" id="UP000214689"/>
    </source>
</evidence>
<feature type="domain" description="PhoU" evidence="7">
    <location>
        <begin position="461"/>
        <end position="540"/>
    </location>
</feature>
<evidence type="ECO:0000259" key="7">
    <source>
        <dbReference type="Pfam" id="PF01895"/>
    </source>
</evidence>
<keyword evidence="3 6" id="KW-0812">Transmembrane</keyword>
<dbReference type="GO" id="GO:0005886">
    <property type="term" value="C:plasma membrane"/>
    <property type="evidence" value="ECO:0007669"/>
    <property type="project" value="UniProtKB-SubCell"/>
</dbReference>
<sequence length="581" mass="63549">MNIFSIINLLGGLALFLYGMSVMSQGLEKLAGGKLEGILRSMTSNKFKSLLLGLGVTAIIQSSSAVTVMLVGLVNSSIMTLEQSVGVIMGTNIGTTVTAWMLSLVGISSDNIFLKLLKPEAFSPIMALVGVLMMMVSKSDKRKDAGSVMLGFAVLMYGMNFMSSAMEPLKDMPEFAKVLTAFNNPVFGILAGIIVTAVIQSSSASVGILQALSMTSGLTYGMVIPIIMGQNIGTCATSVISSIGVNKNAKRVAVVHIAFNIIGTIIFMVAYSIGNYLINFSFINTAVTPVDIAIIHSLFNIFTTVIIFPFAEKLVPISQKFVGGEEDEEVEVFLDERLLATPSIAVEEARAKTNEMVEIAFQNFRDAITLSSGYNDELFEKIKSDEKLLDYYEDQLGSFNVSLTKVELSERDSANVSMMLHSITDAERIGDHSLNIAESIYELHNKGLSFSGEARRELDILSAAVNEILTLAGKTILEMDTKTALKVEPLEELIDDIVEQIKANHIVRLKNGVCTIELGFILNDILADIERVSDHCSNIAAVEIELKQNHLHMHQFVKDFKDKDNVEFTELYDEFSRKYSI</sequence>
<dbReference type="Proteomes" id="UP000214689">
    <property type="component" value="Chromosome"/>
</dbReference>
<keyword evidence="4 6" id="KW-1133">Transmembrane helix</keyword>
<dbReference type="GO" id="GO:0044341">
    <property type="term" value="P:sodium-dependent phosphate transport"/>
    <property type="evidence" value="ECO:0007669"/>
    <property type="project" value="InterPro"/>
</dbReference>
<dbReference type="InterPro" id="IPR038078">
    <property type="entry name" value="PhoU-like_sf"/>
</dbReference>
<protein>
    <submittedName>
        <fullName evidence="8">Na/Pi cotransporter</fullName>
    </submittedName>
</protein>
<keyword evidence="5 6" id="KW-0472">Membrane</keyword>
<evidence type="ECO:0000256" key="2">
    <source>
        <dbReference type="ARBA" id="ARBA00022475"/>
    </source>
</evidence>
<dbReference type="Pfam" id="PF01895">
    <property type="entry name" value="PhoU"/>
    <property type="match status" value="2"/>
</dbReference>
<feature type="transmembrane region" description="Helical" evidence="6">
    <location>
        <begin position="85"/>
        <end position="109"/>
    </location>
</feature>